<dbReference type="SUPFAM" id="SSF51197">
    <property type="entry name" value="Clavaminate synthase-like"/>
    <property type="match status" value="1"/>
</dbReference>
<dbReference type="InterPro" id="IPR005123">
    <property type="entry name" value="Oxoglu/Fe-dep_dioxygenase_dom"/>
</dbReference>
<evidence type="ECO:0000313" key="5">
    <source>
        <dbReference type="Proteomes" id="UP000800096"/>
    </source>
</evidence>
<evidence type="ECO:0000259" key="3">
    <source>
        <dbReference type="PROSITE" id="PS51471"/>
    </source>
</evidence>
<dbReference type="AlphaFoldDB" id="A0A6A5QGC5"/>
<name>A0A6A5QGC5_AMPQU</name>
<dbReference type="Pfam" id="PF14226">
    <property type="entry name" value="DIOX_N"/>
    <property type="match status" value="1"/>
</dbReference>
<reference evidence="4" key="1">
    <citation type="journal article" date="2020" name="Stud. Mycol.">
        <title>101 Dothideomycetes genomes: a test case for predicting lifestyles and emergence of pathogens.</title>
        <authorList>
            <person name="Haridas S."/>
            <person name="Albert R."/>
            <person name="Binder M."/>
            <person name="Bloem J."/>
            <person name="Labutti K."/>
            <person name="Salamov A."/>
            <person name="Andreopoulos B."/>
            <person name="Baker S."/>
            <person name="Barry K."/>
            <person name="Bills G."/>
            <person name="Bluhm B."/>
            <person name="Cannon C."/>
            <person name="Castanera R."/>
            <person name="Culley D."/>
            <person name="Daum C."/>
            <person name="Ezra D."/>
            <person name="Gonzalez J."/>
            <person name="Henrissat B."/>
            <person name="Kuo A."/>
            <person name="Liang C."/>
            <person name="Lipzen A."/>
            <person name="Lutzoni F."/>
            <person name="Magnuson J."/>
            <person name="Mondo S."/>
            <person name="Nolan M."/>
            <person name="Ohm R."/>
            <person name="Pangilinan J."/>
            <person name="Park H.-J."/>
            <person name="Ramirez L."/>
            <person name="Alfaro M."/>
            <person name="Sun H."/>
            <person name="Tritt A."/>
            <person name="Yoshinaga Y."/>
            <person name="Zwiers L.-H."/>
            <person name="Turgeon B."/>
            <person name="Goodwin S."/>
            <person name="Spatafora J."/>
            <person name="Crous P."/>
            <person name="Grigoriev I."/>
        </authorList>
    </citation>
    <scope>NUCLEOTIDE SEQUENCE</scope>
    <source>
        <strain evidence="4">HMLAC05119</strain>
    </source>
</reference>
<proteinExistence type="inferred from homology"/>
<organism evidence="4 5">
    <name type="scientific">Ampelomyces quisqualis</name>
    <name type="common">Powdery mildew agent</name>
    <dbReference type="NCBI Taxonomy" id="50730"/>
    <lineage>
        <taxon>Eukaryota</taxon>
        <taxon>Fungi</taxon>
        <taxon>Dikarya</taxon>
        <taxon>Ascomycota</taxon>
        <taxon>Pezizomycotina</taxon>
        <taxon>Dothideomycetes</taxon>
        <taxon>Pleosporomycetidae</taxon>
        <taxon>Pleosporales</taxon>
        <taxon>Pleosporineae</taxon>
        <taxon>Phaeosphaeriaceae</taxon>
        <taxon>Ampelomyces</taxon>
    </lineage>
</organism>
<evidence type="ECO:0000256" key="2">
    <source>
        <dbReference type="RuleBase" id="RU003682"/>
    </source>
</evidence>
<sequence length="336" mass="37715">MAIHQESTSNHAKYQNQPAKICDLQSVDFSRLLSQEPEEVDKLLRCCKEIGFFYLDLRGIDGRMMLEDEQELLQVMRGFFSATAVEKNEIGLPCQAHGFEPVGTHAGVVENTMDGYEILKVSRDEVSAGSPVLPSIIKKDIRVFEEFIASSNIITKTMLACLSNALNLKGADRFEASHRNDHKSNTTLAMFRYVPTNLSENCVGHQKHTDIGSLTLLFSEQWGLQVMSPGTTSWEFVAPRPGHAVINVGDSLRFASGHVLQSCIHQVVPMDVAEDRYSIAYFLRPESEKKYKDSEGRWISASQWHDEKYEVFKRPHVEQVKDSILTGGMESGTKVA</sequence>
<gene>
    <name evidence="4" type="ORF">BDU57DRAFT_519460</name>
</gene>
<dbReference type="InterPro" id="IPR044861">
    <property type="entry name" value="IPNS-like_FE2OG_OXY"/>
</dbReference>
<protein>
    <submittedName>
        <fullName evidence="4">Putative 2OG-Fe(II) oxygenase family oxidoreductase</fullName>
    </submittedName>
</protein>
<dbReference type="InterPro" id="IPR026992">
    <property type="entry name" value="DIOX_N"/>
</dbReference>
<dbReference type="Pfam" id="PF03171">
    <property type="entry name" value="2OG-FeII_Oxy"/>
    <property type="match status" value="1"/>
</dbReference>
<dbReference type="GO" id="GO:0016491">
    <property type="term" value="F:oxidoreductase activity"/>
    <property type="evidence" value="ECO:0007669"/>
    <property type="project" value="UniProtKB-KW"/>
</dbReference>
<keyword evidence="2" id="KW-0408">Iron</keyword>
<keyword evidence="5" id="KW-1185">Reference proteome</keyword>
<dbReference type="OrthoDB" id="288590at2759"/>
<feature type="domain" description="Fe2OG dioxygenase" evidence="3">
    <location>
        <begin position="183"/>
        <end position="285"/>
    </location>
</feature>
<dbReference type="GO" id="GO:0044283">
    <property type="term" value="P:small molecule biosynthetic process"/>
    <property type="evidence" value="ECO:0007669"/>
    <property type="project" value="UniProtKB-ARBA"/>
</dbReference>
<dbReference type="PANTHER" id="PTHR47990">
    <property type="entry name" value="2-OXOGLUTARATE (2OG) AND FE(II)-DEPENDENT OXYGENASE SUPERFAMILY PROTEIN-RELATED"/>
    <property type="match status" value="1"/>
</dbReference>
<dbReference type="Proteomes" id="UP000800096">
    <property type="component" value="Unassembled WGS sequence"/>
</dbReference>
<comment type="similarity">
    <text evidence="1 2">Belongs to the iron/ascorbate-dependent oxidoreductase family.</text>
</comment>
<evidence type="ECO:0000256" key="1">
    <source>
        <dbReference type="ARBA" id="ARBA00008056"/>
    </source>
</evidence>
<dbReference type="Gene3D" id="2.60.120.330">
    <property type="entry name" value="B-lactam Antibiotic, Isopenicillin N Synthase, Chain"/>
    <property type="match status" value="1"/>
</dbReference>
<dbReference type="GO" id="GO:0046872">
    <property type="term" value="F:metal ion binding"/>
    <property type="evidence" value="ECO:0007669"/>
    <property type="project" value="UniProtKB-KW"/>
</dbReference>
<keyword evidence="2" id="KW-0560">Oxidoreductase</keyword>
<evidence type="ECO:0000313" key="4">
    <source>
        <dbReference type="EMBL" id="KAF1914449.1"/>
    </source>
</evidence>
<dbReference type="PROSITE" id="PS51471">
    <property type="entry name" value="FE2OG_OXY"/>
    <property type="match status" value="1"/>
</dbReference>
<keyword evidence="2" id="KW-0479">Metal-binding</keyword>
<dbReference type="EMBL" id="ML979137">
    <property type="protein sequence ID" value="KAF1914449.1"/>
    <property type="molecule type" value="Genomic_DNA"/>
</dbReference>
<accession>A0A6A5QGC5</accession>
<dbReference type="InterPro" id="IPR027443">
    <property type="entry name" value="IPNS-like_sf"/>
</dbReference>
<dbReference type="InterPro" id="IPR050231">
    <property type="entry name" value="Iron_ascorbate_oxido_reductase"/>
</dbReference>